<accession>A0ABY1P7Q9</accession>
<organism evidence="1 2">
    <name type="scientific">Algoriphagus winogradskyi</name>
    <dbReference type="NCBI Taxonomy" id="237017"/>
    <lineage>
        <taxon>Bacteria</taxon>
        <taxon>Pseudomonadati</taxon>
        <taxon>Bacteroidota</taxon>
        <taxon>Cytophagia</taxon>
        <taxon>Cytophagales</taxon>
        <taxon>Cyclobacteriaceae</taxon>
        <taxon>Algoriphagus</taxon>
    </lineage>
</organism>
<sequence length="37" mass="4370">MKKAGESRLFRFGDFKLAVRFFILFQFVIALKDQNTS</sequence>
<keyword evidence="2" id="KW-1185">Reference proteome</keyword>
<name>A0ABY1P7Q9_9BACT</name>
<protein>
    <submittedName>
        <fullName evidence="1">Uncharacterized protein</fullName>
    </submittedName>
</protein>
<proteinExistence type="predicted"/>
<evidence type="ECO:0000313" key="1">
    <source>
        <dbReference type="EMBL" id="SMP28518.1"/>
    </source>
</evidence>
<evidence type="ECO:0000313" key="2">
    <source>
        <dbReference type="Proteomes" id="UP001157915"/>
    </source>
</evidence>
<dbReference type="EMBL" id="FXUA01000006">
    <property type="protein sequence ID" value="SMP28518.1"/>
    <property type="molecule type" value="Genomic_DNA"/>
</dbReference>
<reference evidence="1 2" key="1">
    <citation type="submission" date="2017-05" db="EMBL/GenBank/DDBJ databases">
        <authorList>
            <person name="Varghese N."/>
            <person name="Submissions S."/>
        </authorList>
    </citation>
    <scope>NUCLEOTIDE SEQUENCE [LARGE SCALE GENOMIC DNA]</scope>
    <source>
        <strain evidence="1 2">DSM 15360</strain>
    </source>
</reference>
<gene>
    <name evidence="1" type="ORF">SAMN06265367_1069</name>
</gene>
<dbReference type="Proteomes" id="UP001157915">
    <property type="component" value="Unassembled WGS sequence"/>
</dbReference>
<comment type="caution">
    <text evidence="1">The sequence shown here is derived from an EMBL/GenBank/DDBJ whole genome shotgun (WGS) entry which is preliminary data.</text>
</comment>